<feature type="transmembrane region" description="Helical" evidence="2">
    <location>
        <begin position="451"/>
        <end position="473"/>
    </location>
</feature>
<dbReference type="OrthoDB" id="2139606at2759"/>
<dbReference type="AlphaFoldDB" id="G3JMT0"/>
<feature type="compositionally biased region" description="Low complexity" evidence="1">
    <location>
        <begin position="185"/>
        <end position="205"/>
    </location>
</feature>
<feature type="region of interest" description="Disordered" evidence="1">
    <location>
        <begin position="167"/>
        <end position="262"/>
    </location>
</feature>
<feature type="compositionally biased region" description="Gly residues" evidence="1">
    <location>
        <begin position="212"/>
        <end position="222"/>
    </location>
</feature>
<feature type="transmembrane region" description="Helical" evidence="2">
    <location>
        <begin position="342"/>
        <end position="361"/>
    </location>
</feature>
<dbReference type="VEuPathDB" id="FungiDB:CCM_06531"/>
<dbReference type="PANTHER" id="PTHR28147">
    <property type="entry name" value="N-GLYCOSYLATION PROTEIN EOS1"/>
    <property type="match status" value="1"/>
</dbReference>
<accession>G3JMT0</accession>
<dbReference type="InterPro" id="IPR021100">
    <property type="entry name" value="N-glycosylation_EOS1"/>
</dbReference>
<gene>
    <name evidence="3" type="ORF">CCM_06531</name>
</gene>
<evidence type="ECO:0000256" key="1">
    <source>
        <dbReference type="SAM" id="MobiDB-lite"/>
    </source>
</evidence>
<protein>
    <recommendedName>
        <fullName evidence="5">N-glycosylation protein EOS1</fullName>
    </recommendedName>
</protein>
<dbReference type="GO" id="GO:0005789">
    <property type="term" value="C:endoplasmic reticulum membrane"/>
    <property type="evidence" value="ECO:0007669"/>
    <property type="project" value="InterPro"/>
</dbReference>
<feature type="compositionally biased region" description="Low complexity" evidence="1">
    <location>
        <begin position="223"/>
        <end position="258"/>
    </location>
</feature>
<proteinExistence type="predicted"/>
<dbReference type="HOGENOM" id="CLU_532101_0_0_1"/>
<evidence type="ECO:0000313" key="3">
    <source>
        <dbReference type="EMBL" id="EGX90112.1"/>
    </source>
</evidence>
<dbReference type="InParanoid" id="G3JMT0"/>
<reference evidence="3 4" key="1">
    <citation type="journal article" date="2011" name="Genome Biol.">
        <title>Genome sequence of the insect pathogenic fungus Cordyceps militaris, a valued traditional Chinese medicine.</title>
        <authorList>
            <person name="Zheng P."/>
            <person name="Xia Y."/>
            <person name="Xiao G."/>
            <person name="Xiong C."/>
            <person name="Hu X."/>
            <person name="Zhang S."/>
            <person name="Zheng H."/>
            <person name="Huang Y."/>
            <person name="Zhou Y."/>
            <person name="Wang S."/>
            <person name="Zhao G.P."/>
            <person name="Liu X."/>
            <person name="St Leger R.J."/>
            <person name="Wang C."/>
        </authorList>
    </citation>
    <scope>NUCLEOTIDE SEQUENCE [LARGE SCALE GENOMIC DNA]</scope>
    <source>
        <strain evidence="3 4">CM01</strain>
    </source>
</reference>
<keyword evidence="2" id="KW-0472">Membrane</keyword>
<evidence type="ECO:0008006" key="5">
    <source>
        <dbReference type="Google" id="ProtNLM"/>
    </source>
</evidence>
<keyword evidence="2" id="KW-0812">Transmembrane</keyword>
<organism evidence="3 4">
    <name type="scientific">Cordyceps militaris (strain CM01)</name>
    <name type="common">Caterpillar fungus</name>
    <dbReference type="NCBI Taxonomy" id="983644"/>
    <lineage>
        <taxon>Eukaryota</taxon>
        <taxon>Fungi</taxon>
        <taxon>Dikarya</taxon>
        <taxon>Ascomycota</taxon>
        <taxon>Pezizomycotina</taxon>
        <taxon>Sordariomycetes</taxon>
        <taxon>Hypocreomycetidae</taxon>
        <taxon>Hypocreales</taxon>
        <taxon>Cordycipitaceae</taxon>
        <taxon>Cordyceps</taxon>
    </lineage>
</organism>
<dbReference type="RefSeq" id="XP_006671735.1">
    <property type="nucleotide sequence ID" value="XM_006671672.1"/>
</dbReference>
<keyword evidence="4" id="KW-1185">Reference proteome</keyword>
<name>G3JMT0_CORMM</name>
<feature type="transmembrane region" description="Helical" evidence="2">
    <location>
        <begin position="420"/>
        <end position="439"/>
    </location>
</feature>
<dbReference type="PANTHER" id="PTHR28147:SF1">
    <property type="entry name" value="N-GLYCOSYLATION PROTEIN EOS1"/>
    <property type="match status" value="1"/>
</dbReference>
<feature type="transmembrane region" description="Helical" evidence="2">
    <location>
        <begin position="97"/>
        <end position="119"/>
    </location>
</feature>
<dbReference type="GO" id="GO:0034599">
    <property type="term" value="P:cellular response to oxidative stress"/>
    <property type="evidence" value="ECO:0007669"/>
    <property type="project" value="InterPro"/>
</dbReference>
<dbReference type="EMBL" id="JH126403">
    <property type="protein sequence ID" value="EGX90112.1"/>
    <property type="molecule type" value="Genomic_DNA"/>
</dbReference>
<dbReference type="Proteomes" id="UP000001610">
    <property type="component" value="Unassembled WGS sequence"/>
</dbReference>
<dbReference type="eggNOG" id="ENOG502QTWB">
    <property type="taxonomic scope" value="Eukaryota"/>
</dbReference>
<evidence type="ECO:0000313" key="4">
    <source>
        <dbReference type="Proteomes" id="UP000001610"/>
    </source>
</evidence>
<dbReference type="KEGG" id="cmt:CCM_06531"/>
<dbReference type="GeneID" id="18168545"/>
<evidence type="ECO:0000256" key="2">
    <source>
        <dbReference type="SAM" id="Phobius"/>
    </source>
</evidence>
<keyword evidence="2" id="KW-1133">Transmembrane helix</keyword>
<feature type="region of interest" description="Disordered" evidence="1">
    <location>
        <begin position="1"/>
        <end position="43"/>
    </location>
</feature>
<sequence length="512" mass="56103">MLPNHKSANRRASKHTWLVPSPPEVGPPTHHHPHQGTTRESHMHDARLQIVKWEKRSEQGEMKKQEGMHPTKPPFFPVTAPSTSPCFIFFLDLGRPLLALVTASVASLVAETALPFLLLPHSTRTRKQEREKVRQITAEEFGALRSLSPFGGLASRLCVFPRSARRPRATNEPMGAGGLLHRGASPSPSSTSSQPPPTMITTTTSDFDGSMARGGGGGGAGSGTRTTASTGPTTAPRSHLYTASPPTTTPKSTRAAAAPPQPSMLQPRVAVVLNVPAKWHPWLFALRLLSCLPAAWWGLPSALHLLLRVLPAGPPEQRDALASLYRGDGRAEMYALTETGLATIWSFACGYLSFFFTDCLMSRWYVSRSASNRWSLANPLRLINYTPQATIVRLLTVDVINAYLTLTTLSLCGGFRDPRLLLPGWIGIATTLTVCYHISHQRINIRKETSTSVNVFSIASYLSMVALLAHMLAFQPDYPAMPVVVHGRRLWGDLLHYMAQIKGTIERERAEL</sequence>
<dbReference type="Pfam" id="PF12326">
    <property type="entry name" value="EOS1"/>
    <property type="match status" value="1"/>
</dbReference>
<dbReference type="GO" id="GO:0006487">
    <property type="term" value="P:protein N-linked glycosylation"/>
    <property type="evidence" value="ECO:0007669"/>
    <property type="project" value="TreeGrafter"/>
</dbReference>